<keyword evidence="1" id="KW-0812">Transmembrane</keyword>
<dbReference type="EMBL" id="JAADJZ010000017">
    <property type="protein sequence ID" value="KAF2869104.1"/>
    <property type="molecule type" value="Genomic_DNA"/>
</dbReference>
<comment type="caution">
    <text evidence="2">The sequence shown here is derived from an EMBL/GenBank/DDBJ whole genome shotgun (WGS) entry which is preliminary data.</text>
</comment>
<evidence type="ECO:0000313" key="2">
    <source>
        <dbReference type="EMBL" id="KAF2869104.1"/>
    </source>
</evidence>
<gene>
    <name evidence="2" type="ORF">BDV95DRAFT_578377</name>
</gene>
<evidence type="ECO:0000313" key="3">
    <source>
        <dbReference type="Proteomes" id="UP000481861"/>
    </source>
</evidence>
<proteinExistence type="predicted"/>
<name>A0A7C8MGU3_9PLEO</name>
<keyword evidence="3" id="KW-1185">Reference proteome</keyword>
<dbReference type="Proteomes" id="UP000481861">
    <property type="component" value="Unassembled WGS sequence"/>
</dbReference>
<evidence type="ECO:0000256" key="1">
    <source>
        <dbReference type="SAM" id="Phobius"/>
    </source>
</evidence>
<reference evidence="2 3" key="1">
    <citation type="submission" date="2020-01" db="EMBL/GenBank/DDBJ databases">
        <authorList>
            <consortium name="DOE Joint Genome Institute"/>
            <person name="Haridas S."/>
            <person name="Albert R."/>
            <person name="Binder M."/>
            <person name="Bloem J."/>
            <person name="Labutti K."/>
            <person name="Salamov A."/>
            <person name="Andreopoulos B."/>
            <person name="Baker S.E."/>
            <person name="Barry K."/>
            <person name="Bills G."/>
            <person name="Bluhm B.H."/>
            <person name="Cannon C."/>
            <person name="Castanera R."/>
            <person name="Culley D.E."/>
            <person name="Daum C."/>
            <person name="Ezra D."/>
            <person name="Gonzalez J.B."/>
            <person name="Henrissat B."/>
            <person name="Kuo A."/>
            <person name="Liang C."/>
            <person name="Lipzen A."/>
            <person name="Lutzoni F."/>
            <person name="Magnuson J."/>
            <person name="Mondo S."/>
            <person name="Nolan M."/>
            <person name="Ohm R."/>
            <person name="Pangilinan J."/>
            <person name="Park H.-J.H."/>
            <person name="Ramirez L."/>
            <person name="Alfaro M."/>
            <person name="Sun H."/>
            <person name="Tritt A."/>
            <person name="Yoshinaga Y."/>
            <person name="Zwiers L.-H.L."/>
            <person name="Turgeon B.G."/>
            <person name="Goodwin S.B."/>
            <person name="Spatafora J.W."/>
            <person name="Crous P.W."/>
            <person name="Grigoriev I.V."/>
        </authorList>
    </citation>
    <scope>NUCLEOTIDE SEQUENCE [LARGE SCALE GENOMIC DNA]</scope>
    <source>
        <strain evidence="2 3">CBS 611.86</strain>
    </source>
</reference>
<keyword evidence="1" id="KW-0472">Membrane</keyword>
<sequence length="70" mass="8156">MPKMCGLWEKDRLRIGIAFVLGRGMVRRWIFCWHVPVLLIFRRAAFVSLSFIVIAVVLLVLFLQQNARLA</sequence>
<dbReference type="AlphaFoldDB" id="A0A7C8MGU3"/>
<feature type="transmembrane region" description="Helical" evidence="1">
    <location>
        <begin position="12"/>
        <end position="31"/>
    </location>
</feature>
<protein>
    <submittedName>
        <fullName evidence="2">Uncharacterized protein</fullName>
    </submittedName>
</protein>
<accession>A0A7C8MGU3</accession>
<feature type="transmembrane region" description="Helical" evidence="1">
    <location>
        <begin position="43"/>
        <end position="63"/>
    </location>
</feature>
<keyword evidence="1" id="KW-1133">Transmembrane helix</keyword>
<organism evidence="2 3">
    <name type="scientific">Massariosphaeria phaeospora</name>
    <dbReference type="NCBI Taxonomy" id="100035"/>
    <lineage>
        <taxon>Eukaryota</taxon>
        <taxon>Fungi</taxon>
        <taxon>Dikarya</taxon>
        <taxon>Ascomycota</taxon>
        <taxon>Pezizomycotina</taxon>
        <taxon>Dothideomycetes</taxon>
        <taxon>Pleosporomycetidae</taxon>
        <taxon>Pleosporales</taxon>
        <taxon>Pleosporales incertae sedis</taxon>
        <taxon>Massariosphaeria</taxon>
    </lineage>
</organism>